<comment type="caution">
    <text evidence="1">The sequence shown here is derived from an EMBL/GenBank/DDBJ whole genome shotgun (WGS) entry which is preliminary data.</text>
</comment>
<keyword evidence="2" id="KW-1185">Reference proteome</keyword>
<dbReference type="EMBL" id="JAGINS010000002">
    <property type="protein sequence ID" value="MBP2363803.1"/>
    <property type="molecule type" value="Genomic_DNA"/>
</dbReference>
<evidence type="ECO:0000313" key="1">
    <source>
        <dbReference type="EMBL" id="MBP2363803.1"/>
    </source>
</evidence>
<reference evidence="1 2" key="1">
    <citation type="submission" date="2021-03" db="EMBL/GenBank/DDBJ databases">
        <title>Sequencing the genomes of 1000 actinobacteria strains.</title>
        <authorList>
            <person name="Klenk H.-P."/>
        </authorList>
    </citation>
    <scope>NUCLEOTIDE SEQUENCE [LARGE SCALE GENOMIC DNA]</scope>
    <source>
        <strain evidence="1 2">DSM 40843</strain>
    </source>
</reference>
<evidence type="ECO:0000313" key="2">
    <source>
        <dbReference type="Proteomes" id="UP001519311"/>
    </source>
</evidence>
<sequence length="76" mass="8351">MTRDDVLEELSHIARERAFGRNVGSDRLIQAGLDAVIAGGESPSLTMPAGLTRSEEPDAPALFDEVLHYRPTEESW</sequence>
<organism evidence="1 2">
    <name type="scientific">Streptomyces clavifer</name>
    <dbReference type="NCBI Taxonomy" id="68188"/>
    <lineage>
        <taxon>Bacteria</taxon>
        <taxon>Bacillati</taxon>
        <taxon>Actinomycetota</taxon>
        <taxon>Actinomycetes</taxon>
        <taxon>Kitasatosporales</taxon>
        <taxon>Streptomycetaceae</taxon>
        <taxon>Streptomyces</taxon>
    </lineage>
</organism>
<dbReference type="RefSeq" id="WP_206431706.1">
    <property type="nucleotide sequence ID" value="NZ_BMWJ01000007.1"/>
</dbReference>
<accession>A0ABS4VJ72</accession>
<gene>
    <name evidence="1" type="ORF">JOF59_006295</name>
</gene>
<proteinExistence type="predicted"/>
<dbReference type="Proteomes" id="UP001519311">
    <property type="component" value="Unassembled WGS sequence"/>
</dbReference>
<protein>
    <submittedName>
        <fullName evidence="1">Uncharacterized protein</fullName>
    </submittedName>
</protein>
<name>A0ABS4VJ72_9ACTN</name>